<keyword evidence="1" id="KW-0472">Membrane</keyword>
<organism evidence="4 5">
    <name type="scientific">Butyrivibrio proteoclasticus</name>
    <dbReference type="NCBI Taxonomy" id="43305"/>
    <lineage>
        <taxon>Bacteria</taxon>
        <taxon>Bacillati</taxon>
        <taxon>Bacillota</taxon>
        <taxon>Clostridia</taxon>
        <taxon>Lachnospirales</taxon>
        <taxon>Lachnospiraceae</taxon>
        <taxon>Butyrivibrio</taxon>
    </lineage>
</organism>
<evidence type="ECO:0000259" key="2">
    <source>
        <dbReference type="PROSITE" id="PS50885"/>
    </source>
</evidence>
<dbReference type="SMART" id="SM00304">
    <property type="entry name" value="HAMP"/>
    <property type="match status" value="1"/>
</dbReference>
<dbReference type="InterPro" id="IPR043128">
    <property type="entry name" value="Rev_trsase/Diguanyl_cyclase"/>
</dbReference>
<dbReference type="CDD" id="cd01949">
    <property type="entry name" value="GGDEF"/>
    <property type="match status" value="1"/>
</dbReference>
<dbReference type="NCBIfam" id="TIGR00254">
    <property type="entry name" value="GGDEF"/>
    <property type="match status" value="1"/>
</dbReference>
<dbReference type="GO" id="GO:0016020">
    <property type="term" value="C:membrane"/>
    <property type="evidence" value="ECO:0007669"/>
    <property type="project" value="InterPro"/>
</dbReference>
<feature type="domain" description="HAMP" evidence="2">
    <location>
        <begin position="235"/>
        <end position="296"/>
    </location>
</feature>
<evidence type="ECO:0000313" key="4">
    <source>
        <dbReference type="EMBL" id="SFP44778.1"/>
    </source>
</evidence>
<evidence type="ECO:0000313" key="5">
    <source>
        <dbReference type="Proteomes" id="UP000182624"/>
    </source>
</evidence>
<dbReference type="OrthoDB" id="9804955at2"/>
<feature type="transmembrane region" description="Helical" evidence="1">
    <location>
        <begin position="212"/>
        <end position="233"/>
    </location>
</feature>
<dbReference type="EMBL" id="FOXO01000002">
    <property type="protein sequence ID" value="SFP44778.1"/>
    <property type="molecule type" value="Genomic_DNA"/>
</dbReference>
<reference evidence="5" key="1">
    <citation type="submission" date="2016-10" db="EMBL/GenBank/DDBJ databases">
        <authorList>
            <person name="Varghese N."/>
            <person name="Submissions S."/>
        </authorList>
    </citation>
    <scope>NUCLEOTIDE SEQUENCE [LARGE SCALE GENOMIC DNA]</scope>
    <source>
        <strain evidence="5">P18</strain>
    </source>
</reference>
<dbReference type="AlphaFoldDB" id="A0A1I5QEV2"/>
<dbReference type="Pfam" id="PF00990">
    <property type="entry name" value="GGDEF"/>
    <property type="match status" value="1"/>
</dbReference>
<dbReference type="SUPFAM" id="SSF55073">
    <property type="entry name" value="Nucleotide cyclase"/>
    <property type="match status" value="1"/>
</dbReference>
<dbReference type="Gene3D" id="3.30.70.270">
    <property type="match status" value="1"/>
</dbReference>
<dbReference type="RefSeq" id="WP_074883409.1">
    <property type="nucleotide sequence ID" value="NZ_FOXO01000002.1"/>
</dbReference>
<dbReference type="PANTHER" id="PTHR45138">
    <property type="entry name" value="REGULATORY COMPONENTS OF SENSORY TRANSDUCTION SYSTEM"/>
    <property type="match status" value="1"/>
</dbReference>
<evidence type="ECO:0000259" key="3">
    <source>
        <dbReference type="PROSITE" id="PS50887"/>
    </source>
</evidence>
<dbReference type="InterPro" id="IPR029787">
    <property type="entry name" value="Nucleotide_cyclase"/>
</dbReference>
<dbReference type="PANTHER" id="PTHR45138:SF9">
    <property type="entry name" value="DIGUANYLATE CYCLASE DGCM-RELATED"/>
    <property type="match status" value="1"/>
</dbReference>
<dbReference type="Proteomes" id="UP000182624">
    <property type="component" value="Unassembled WGS sequence"/>
</dbReference>
<dbReference type="InterPro" id="IPR050469">
    <property type="entry name" value="Diguanylate_Cyclase"/>
</dbReference>
<proteinExistence type="predicted"/>
<dbReference type="InterPro" id="IPR003660">
    <property type="entry name" value="HAMP_dom"/>
</dbReference>
<name>A0A1I5QEV2_9FIRM</name>
<dbReference type="PROSITE" id="PS50885">
    <property type="entry name" value="HAMP"/>
    <property type="match status" value="1"/>
</dbReference>
<dbReference type="GO" id="GO:0052621">
    <property type="term" value="F:diguanylate cyclase activity"/>
    <property type="evidence" value="ECO:0007669"/>
    <property type="project" value="TreeGrafter"/>
</dbReference>
<keyword evidence="1" id="KW-0812">Transmembrane</keyword>
<dbReference type="PROSITE" id="PS50887">
    <property type="entry name" value="GGDEF"/>
    <property type="match status" value="1"/>
</dbReference>
<protein>
    <submittedName>
        <fullName evidence="4">Diguanylate cyclase (GGDEF) domain-containing protein</fullName>
    </submittedName>
</protein>
<dbReference type="Gene3D" id="6.10.340.10">
    <property type="match status" value="1"/>
</dbReference>
<dbReference type="InterPro" id="IPR000160">
    <property type="entry name" value="GGDEF_dom"/>
</dbReference>
<keyword evidence="5" id="KW-1185">Reference proteome</keyword>
<gene>
    <name evidence="4" type="ORF">SAMN04487928_10288</name>
</gene>
<keyword evidence="1" id="KW-1133">Transmembrane helix</keyword>
<feature type="domain" description="GGDEF" evidence="3">
    <location>
        <begin position="349"/>
        <end position="479"/>
    </location>
</feature>
<sequence length="479" mass="55938">MDLQKDDQFISKSKRPLKRSIFLFILAFITLLCLVLSILTYRSFNYSLYESYNKRMLDVLEYVYSHIDIENLSECVETGIESDKYTELVSFMDSIMEDFDIHYLYIIKPYLNGDDYGMMNVISADTAEGRKTDPDGYYLGFILKDVYELEELERYQHYLDLNKISYFKNFSTWGYDYTAMMPLINSKGEHFAALCVDIEVEDVERAIQTYTAANIVLIAFLGAMFFVLFLLWMNRNITEPIRKLEKSVVSFAQRSHYQLDPTLLIYEDPGIHTKNEVESLSDAVNQMSQDMRTYVKNVIDAEGKVEDMKSQVSHMDILAYQDALTHVKNKAWYDKTEIRVNEDISKGIARFGIIMIDLNNLKKINDNYGHEHGNDYIFGACHQICITYDHSPVFRIGGDEFVVLLENRDYENREKLLEELKVAFKLFMEDNSRQPWERYSAAIGMAIYDKNADSSMNDVFKRADKLMYEDKLQSKAARV</sequence>
<feature type="transmembrane region" description="Helical" evidence="1">
    <location>
        <begin position="21"/>
        <end position="41"/>
    </location>
</feature>
<accession>A0A1I5QEV2</accession>
<dbReference type="SMART" id="SM00267">
    <property type="entry name" value="GGDEF"/>
    <property type="match status" value="1"/>
</dbReference>
<dbReference type="GO" id="GO:0007165">
    <property type="term" value="P:signal transduction"/>
    <property type="evidence" value="ECO:0007669"/>
    <property type="project" value="InterPro"/>
</dbReference>
<evidence type="ECO:0000256" key="1">
    <source>
        <dbReference type="SAM" id="Phobius"/>
    </source>
</evidence>